<dbReference type="AlphaFoldDB" id="A0A428MFL4"/>
<organism evidence="1 2">
    <name type="scientific">Edaphobacter aggregans</name>
    <dbReference type="NCBI Taxonomy" id="570835"/>
    <lineage>
        <taxon>Bacteria</taxon>
        <taxon>Pseudomonadati</taxon>
        <taxon>Acidobacteriota</taxon>
        <taxon>Terriglobia</taxon>
        <taxon>Terriglobales</taxon>
        <taxon>Acidobacteriaceae</taxon>
        <taxon>Edaphobacter</taxon>
    </lineage>
</organism>
<dbReference type="Proteomes" id="UP000269669">
    <property type="component" value="Unassembled WGS sequence"/>
</dbReference>
<evidence type="ECO:0000313" key="2">
    <source>
        <dbReference type="Proteomes" id="UP000269669"/>
    </source>
</evidence>
<comment type="caution">
    <text evidence="1">The sequence shown here is derived from an EMBL/GenBank/DDBJ whole genome shotgun (WGS) entry which is preliminary data.</text>
</comment>
<name>A0A428MFL4_9BACT</name>
<reference evidence="1 2" key="1">
    <citation type="submission" date="2018-12" db="EMBL/GenBank/DDBJ databases">
        <title>Sequencing of bacterial isolates from soil warming experiment in Harvard Forest, Massachusetts, USA.</title>
        <authorList>
            <person name="Deangelis K."/>
        </authorList>
    </citation>
    <scope>NUCLEOTIDE SEQUENCE [LARGE SCALE GENOMIC DNA]</scope>
    <source>
        <strain evidence="1 2">EB153</strain>
    </source>
</reference>
<dbReference type="RefSeq" id="WP_125484360.1">
    <property type="nucleotide sequence ID" value="NZ_RSDW01000001.1"/>
</dbReference>
<dbReference type="EMBL" id="RSDW01000001">
    <property type="protein sequence ID" value="RSL15642.1"/>
    <property type="molecule type" value="Genomic_DNA"/>
</dbReference>
<evidence type="ECO:0000313" key="1">
    <source>
        <dbReference type="EMBL" id="RSL15642.1"/>
    </source>
</evidence>
<sequence length="87" mass="9593">MTAELNFLEVWIPEQMQPGTLFLLEQAGELGKAENPYWAVLACPACGSLGLITRQQCAGLEAMICGSETCSAEYYLSSESIRYRQPN</sequence>
<dbReference type="OrthoDB" id="120883at2"/>
<proteinExistence type="predicted"/>
<keyword evidence="2" id="KW-1185">Reference proteome</keyword>
<gene>
    <name evidence="1" type="ORF">EDE15_1135</name>
</gene>
<accession>A0A428MFL4</accession>
<protein>
    <submittedName>
        <fullName evidence="1">Uncharacterized protein</fullName>
    </submittedName>
</protein>